<evidence type="ECO:0000313" key="4">
    <source>
        <dbReference type="Proteomes" id="UP000266385"/>
    </source>
</evidence>
<reference evidence="3 4" key="1">
    <citation type="submission" date="2018-08" db="EMBL/GenBank/DDBJ databases">
        <title>Henriciella mobilis sp. nov., isolated from seawater.</title>
        <authorList>
            <person name="Cheng H."/>
            <person name="Wu Y.-H."/>
            <person name="Xu X.-W."/>
            <person name="Guo L.-L."/>
        </authorList>
    </citation>
    <scope>NUCLEOTIDE SEQUENCE [LARGE SCALE GENOMIC DNA]</scope>
    <source>
        <strain evidence="3 4">JN25</strain>
    </source>
</reference>
<sequence>MKPVSLAALAATGLLAAACATPPPAPDTAVSASATGPVSLAGKIAACGHAGAPPAEVVYPDGWQQRLAEVAKKTMSDDELLGGPVTTEVVARDDQPLSPPRPVYPQSAASMGLEAQCYAMMDVTPSGVPEDILTACSSAAFNASAYEAARSMTFAPKVVDGRQVRRLNVVYPLTYCLQG</sequence>
<accession>A0A399RLC8</accession>
<dbReference type="OrthoDB" id="7631548at2"/>
<dbReference type="PROSITE" id="PS52015">
    <property type="entry name" value="TONB_CTD"/>
    <property type="match status" value="1"/>
</dbReference>
<dbReference type="AlphaFoldDB" id="A0A399RLC8"/>
<comment type="caution">
    <text evidence="3">The sequence shown here is derived from an EMBL/GenBank/DDBJ whole genome shotgun (WGS) entry which is preliminary data.</text>
</comment>
<dbReference type="Gene3D" id="3.30.1150.10">
    <property type="match status" value="1"/>
</dbReference>
<keyword evidence="1" id="KW-0732">Signal</keyword>
<evidence type="ECO:0000313" key="3">
    <source>
        <dbReference type="EMBL" id="RIJ30609.1"/>
    </source>
</evidence>
<dbReference type="Pfam" id="PF03544">
    <property type="entry name" value="TonB_C"/>
    <property type="match status" value="1"/>
</dbReference>
<evidence type="ECO:0000259" key="2">
    <source>
        <dbReference type="PROSITE" id="PS52015"/>
    </source>
</evidence>
<name>A0A399RLC8_9PROT</name>
<feature type="signal peptide" evidence="1">
    <location>
        <begin position="1"/>
        <end position="20"/>
    </location>
</feature>
<protein>
    <recommendedName>
        <fullName evidence="2">TonB C-terminal domain-containing protein</fullName>
    </recommendedName>
</protein>
<dbReference type="InterPro" id="IPR037682">
    <property type="entry name" value="TonB_C"/>
</dbReference>
<dbReference type="PROSITE" id="PS51257">
    <property type="entry name" value="PROKAR_LIPOPROTEIN"/>
    <property type="match status" value="1"/>
</dbReference>
<evidence type="ECO:0000256" key="1">
    <source>
        <dbReference type="SAM" id="SignalP"/>
    </source>
</evidence>
<organism evidence="3 4">
    <name type="scientific">Henriciella mobilis</name>
    <dbReference type="NCBI Taxonomy" id="2305467"/>
    <lineage>
        <taxon>Bacteria</taxon>
        <taxon>Pseudomonadati</taxon>
        <taxon>Pseudomonadota</taxon>
        <taxon>Alphaproteobacteria</taxon>
        <taxon>Hyphomonadales</taxon>
        <taxon>Hyphomonadaceae</taxon>
        <taxon>Henriciella</taxon>
    </lineage>
</organism>
<dbReference type="Proteomes" id="UP000266385">
    <property type="component" value="Unassembled WGS sequence"/>
</dbReference>
<proteinExistence type="predicted"/>
<dbReference type="GO" id="GO:0055085">
    <property type="term" value="P:transmembrane transport"/>
    <property type="evidence" value="ECO:0007669"/>
    <property type="project" value="InterPro"/>
</dbReference>
<keyword evidence="4" id="KW-1185">Reference proteome</keyword>
<dbReference type="EMBL" id="QWFX01000006">
    <property type="protein sequence ID" value="RIJ30609.1"/>
    <property type="molecule type" value="Genomic_DNA"/>
</dbReference>
<feature type="chain" id="PRO_5017278254" description="TonB C-terminal domain-containing protein" evidence="1">
    <location>
        <begin position="21"/>
        <end position="179"/>
    </location>
</feature>
<dbReference type="RefSeq" id="WP_119375919.1">
    <property type="nucleotide sequence ID" value="NZ_QWFX01000006.1"/>
</dbReference>
<gene>
    <name evidence="3" type="ORF">D1223_08290</name>
</gene>
<dbReference type="SUPFAM" id="SSF74653">
    <property type="entry name" value="TolA/TonB C-terminal domain"/>
    <property type="match status" value="1"/>
</dbReference>
<feature type="domain" description="TonB C-terminal" evidence="2">
    <location>
        <begin position="89"/>
        <end position="179"/>
    </location>
</feature>